<dbReference type="EMBL" id="RQZF01000002">
    <property type="protein sequence ID" value="RRC95820.1"/>
    <property type="molecule type" value="Genomic_DNA"/>
</dbReference>
<evidence type="ECO:0000256" key="4">
    <source>
        <dbReference type="SAM" id="MobiDB-lite"/>
    </source>
</evidence>
<feature type="transmembrane region" description="Helical" evidence="5">
    <location>
        <begin position="1644"/>
        <end position="1663"/>
    </location>
</feature>
<reference evidence="7 8" key="1">
    <citation type="submission" date="2018-11" db="EMBL/GenBank/DDBJ databases">
        <title>Genomes From Bacteria Associated with the Canine Oral Cavity: a Test Case for Automated Genome-Based Taxonomic Assignment.</title>
        <authorList>
            <person name="Coil D.A."/>
            <person name="Jospin G."/>
            <person name="Darling A.E."/>
            <person name="Wallis C."/>
            <person name="Davis I.J."/>
            <person name="Harris S."/>
            <person name="Eisen J.A."/>
            <person name="Holcombe L.J."/>
            <person name="O'Flynn C."/>
        </authorList>
    </citation>
    <scope>NUCLEOTIDE SEQUENCE [LARGE SCALE GENOMIC DNA]</scope>
    <source>
        <strain evidence="7 8">OH770</strain>
    </source>
</reference>
<dbReference type="OrthoDB" id="134475at2"/>
<feature type="compositionally biased region" description="Polar residues" evidence="4">
    <location>
        <begin position="960"/>
        <end position="970"/>
    </location>
</feature>
<dbReference type="NCBIfam" id="TIGR01167">
    <property type="entry name" value="LPXTG_anchor"/>
    <property type="match status" value="1"/>
</dbReference>
<keyword evidence="5" id="KW-0812">Transmembrane</keyword>
<feature type="compositionally biased region" description="Acidic residues" evidence="4">
    <location>
        <begin position="82"/>
        <end position="97"/>
    </location>
</feature>
<feature type="domain" description="SpaA-like prealbumin fold" evidence="6">
    <location>
        <begin position="1530"/>
        <end position="1615"/>
    </location>
</feature>
<gene>
    <name evidence="7" type="ORF">EII11_02835</name>
</gene>
<keyword evidence="8" id="KW-1185">Reference proteome</keyword>
<dbReference type="PANTHER" id="PTHR36108:SF13">
    <property type="entry name" value="COLOSSIN-B-RELATED"/>
    <property type="match status" value="1"/>
</dbReference>
<keyword evidence="5" id="KW-1133">Transmembrane helix</keyword>
<accession>A0A3P1SFW9</accession>
<dbReference type="Gene3D" id="2.60.40.10">
    <property type="entry name" value="Immunoglobulins"/>
    <property type="match status" value="4"/>
</dbReference>
<evidence type="ECO:0000259" key="6">
    <source>
        <dbReference type="Pfam" id="PF17802"/>
    </source>
</evidence>
<keyword evidence="2" id="KW-0964">Secreted</keyword>
<keyword evidence="3" id="KW-0732">Signal</keyword>
<comment type="caution">
    <text evidence="7">The sequence shown here is derived from an EMBL/GenBank/DDBJ whole genome shotgun (WGS) entry which is preliminary data.</text>
</comment>
<dbReference type="Proteomes" id="UP000280444">
    <property type="component" value="Unassembled WGS sequence"/>
</dbReference>
<evidence type="ECO:0000256" key="5">
    <source>
        <dbReference type="SAM" id="Phobius"/>
    </source>
</evidence>
<evidence type="ECO:0000256" key="1">
    <source>
        <dbReference type="ARBA" id="ARBA00007257"/>
    </source>
</evidence>
<feature type="domain" description="SpaA-like prealbumin fold" evidence="6">
    <location>
        <begin position="657"/>
        <end position="702"/>
    </location>
</feature>
<evidence type="ECO:0000313" key="8">
    <source>
        <dbReference type="Proteomes" id="UP000280444"/>
    </source>
</evidence>
<comment type="similarity">
    <text evidence="1">Belongs to the serine-aspartate repeat-containing protein (SDr) family.</text>
</comment>
<dbReference type="RefSeq" id="WP_124868437.1">
    <property type="nucleotide sequence ID" value="NZ_RQZF01000002.1"/>
</dbReference>
<sequence length="1669" mass="182213">MPTEGHWGYRKLWRAIAVFTVLPLCVSLVVIDALALESSVSVNGEEAIAAGAIAIPDQDADSAMSGAREKEAENLGALPVPEDMEAAEQPSVDDDESSVASHPQGSGEQNMLDNQANVGAMSAENEVTQEGPEQDPAKDEVNLSGVEEPEEVVSDVEPLPTGASFFNVPATWKPLTCNAGYVVTENGRFIRDGVSVLEVVTERIAPNATRVDALGISPGGMEAFVVVERSQTFSIYRYTGAKGWMPWIENLRKSEYLPRFSFGMVDVLTQDYYFGGYDPNRQSFRFWKMENRTKKITQGGSFRPNQDLVNAARAGRAVDADIAMYTRDEIQLFAGVGAGNGGRGLDVIYSIRVSDLFNGNLTSTPHVEVRNERSADLTHVPLSGVGYYVRSKDESRGEGAGYRRNRRISIYSNFYGPPYQGEQFSNDVVISDAASCGDLQVVGQFSNKISMNVEEIAPGISSQSALKRAPFTFRFKVFPTSLDPQRPLPLEYVNRYTLDFADCDDISCTDGGDYDPRQGIASVLLPALPLTPETEQGAHYCVAYYDYDVKNAYKKKDQIGPFENGLKADRCWILNNKNLQAGVLQLGDVHSLRPKLSDVYFTLLDNEEQSIRLPGSEWRLEGVNIPSYGWPSTVNIEVPDCVAGEGRACGNVLLKDSDDVAGQFRLHHLQPGTYTLTQTKAPHDYIPLAAPIVFTIDADDANYRYNSVRRLINLDSPVNHYKISTIKGVVNLYEEDGFALVNGENRSGIEWSFVREGEPPYADISPAEVGRPQESALLRSRSDGTFGEGWKLSHPTPAHVQRISMRTAAPTSLGYEAFKYDCYKKGRYRISTGYIQNNQIFSIDVPRNTQVDCEFSYRKTSGTLKWEKVSSNSVHLKGSSWKIEALDTPAANGFSLTIDDCAVPVGREGACVYKLRGDRDPREGYFEVAGLPYGRYRLIERLAPKGYQRSPLYQEGGPAQTRTLTPEQRSASFGSIVNRTVEENGQLQVSLTVQVEGSDTSDFTSNGKVYKSWMEASSTGAPATFTAGALSTNPSRTQERQIALGRTDSKTIRLDKKNDRVDVTAHVEVQQAPPLEFRSLSCVSGKADGAANPKVYLEGNAQSLNLVHPTSFTIRNLPDAESVNCTLVYRPVAITSTVTGIVKVVDDGGIVISQAGENIDFAVAVGEAEKKARFNSTGEAQRSLTQRSATGGTFADKWTLFHLNPKVQPRLRFEQRTPEGANLTFTSLVCRNTITNDEVYRSTEASLPGESSAISPNTPLSCEITYKRQVFGSLEWSKVDADDLSKVLPGSGWRVKPVGPSVMAAQGIVVNDCVGTTAEACSTQADKDHREGYFRVSNVPIGTYDLIEEQSPVGYAAGPKKTLKLEGTSQPLNLGPQKNTSTLPEITVTAEIIELDGNGERERVHKHAGYTVDVTATKGVQHISPSTPNNPLVGKQALSGENWEVDTSWKLRLDEGGTAASFAVDSTVSPRASGYQRVLLQCQPDVDLPDFKNRATRYTDGELSVTDVPAGARVHCVFVYAPEGYQLPVDLKWRKTDAEGQGLTGSEWSLEGRGQHLSIVDCAIPDQCDGTNDSDPTPGVLRVQHLKPGEYTLAETKAPLGYAVGAPRQVRVEAQREYTDLGDIVNRVITPPSLPLTGGMSSDALMFSGAGFLALAGAGWLLSRRRGKA</sequence>
<proteinExistence type="inferred from homology"/>
<name>A0A3P1SFW9_9ACTO</name>
<dbReference type="Pfam" id="PF17802">
    <property type="entry name" value="SpaA"/>
    <property type="match status" value="2"/>
</dbReference>
<organism evidence="7 8">
    <name type="scientific">Schaalia canis</name>
    <dbReference type="NCBI Taxonomy" id="100469"/>
    <lineage>
        <taxon>Bacteria</taxon>
        <taxon>Bacillati</taxon>
        <taxon>Actinomycetota</taxon>
        <taxon>Actinomycetes</taxon>
        <taxon>Actinomycetales</taxon>
        <taxon>Actinomycetaceae</taxon>
        <taxon>Schaalia</taxon>
    </lineage>
</organism>
<dbReference type="InterPro" id="IPR013783">
    <property type="entry name" value="Ig-like_fold"/>
</dbReference>
<evidence type="ECO:0000256" key="3">
    <source>
        <dbReference type="ARBA" id="ARBA00022729"/>
    </source>
</evidence>
<feature type="transmembrane region" description="Helical" evidence="5">
    <location>
        <begin position="12"/>
        <end position="36"/>
    </location>
</feature>
<feature type="region of interest" description="Disordered" evidence="4">
    <location>
        <begin position="949"/>
        <end position="970"/>
    </location>
</feature>
<protein>
    <submittedName>
        <fullName evidence="7">LPXTG cell wall anchor domain-containing protein</fullName>
    </submittedName>
</protein>
<feature type="region of interest" description="Disordered" evidence="4">
    <location>
        <begin position="60"/>
        <end position="148"/>
    </location>
</feature>
<feature type="compositionally biased region" description="Polar residues" evidence="4">
    <location>
        <begin position="98"/>
        <end position="117"/>
    </location>
</feature>
<evidence type="ECO:0000313" key="7">
    <source>
        <dbReference type="EMBL" id="RRC95820.1"/>
    </source>
</evidence>
<dbReference type="InterPro" id="IPR041033">
    <property type="entry name" value="SpaA_PFL_dom_1"/>
</dbReference>
<evidence type="ECO:0000256" key="2">
    <source>
        <dbReference type="ARBA" id="ARBA00022525"/>
    </source>
</evidence>
<dbReference type="GO" id="GO:0005975">
    <property type="term" value="P:carbohydrate metabolic process"/>
    <property type="evidence" value="ECO:0007669"/>
    <property type="project" value="UniProtKB-ARBA"/>
</dbReference>
<dbReference type="PANTHER" id="PTHR36108">
    <property type="entry name" value="COLOSSIN-B-RELATED"/>
    <property type="match status" value="1"/>
</dbReference>
<keyword evidence="5" id="KW-0472">Membrane</keyword>